<keyword evidence="2" id="KW-0456">Lyase</keyword>
<dbReference type="EC" id="4.2.99.20" evidence="2"/>
<sequence length="254" mass="27339">MTLPAFCHIGNGPEPVIVLHGWFSDHTVYAPLYPWLDTRRFSFAFVDAPGYGGSRHVELPPSIEGMGRAALTVADHLGWREFGVAGHSMGGKAAQWLCTYAEDRVTRAVGITPVPAAPTPFDDEGRALFESAARDGAARGAILELTTGARLGPLWLERMIRDSFEACDEATFAAYFADWADGDFSRALNGCETPFLGLAGLHDGAITPESLSATIGEWFDHCAIEPIEGAGHYPMLETPAWLATRVQAFLAGEG</sequence>
<dbReference type="InterPro" id="IPR000073">
    <property type="entry name" value="AB_hydrolase_1"/>
</dbReference>
<accession>A0A5B8R759</accession>
<organism evidence="2">
    <name type="scientific">uncultured organism</name>
    <dbReference type="NCBI Taxonomy" id="155900"/>
    <lineage>
        <taxon>unclassified sequences</taxon>
        <taxon>environmental samples</taxon>
    </lineage>
</organism>
<dbReference type="PANTHER" id="PTHR43798">
    <property type="entry name" value="MONOACYLGLYCEROL LIPASE"/>
    <property type="match status" value="1"/>
</dbReference>
<protein>
    <submittedName>
        <fullName evidence="2">2-succinyl-6-hydroxy-2, 4-cyclohexadiene-1-carboxylate synthase</fullName>
        <ecNumber evidence="2">4.2.99.20</ecNumber>
    </submittedName>
</protein>
<dbReference type="InterPro" id="IPR029058">
    <property type="entry name" value="AB_hydrolase_fold"/>
</dbReference>
<name>A0A5B8R759_9ZZZZ</name>
<reference evidence="2" key="1">
    <citation type="submission" date="2019-06" db="EMBL/GenBank/DDBJ databases">
        <authorList>
            <person name="Murdoch R.W."/>
            <person name="Fathepure B."/>
        </authorList>
    </citation>
    <scope>NUCLEOTIDE SEQUENCE</scope>
</reference>
<dbReference type="GO" id="GO:0070205">
    <property type="term" value="F:2-succinyl-6-hydroxy-2,4-cyclohexadiene-1-carboxylate synthase activity"/>
    <property type="evidence" value="ECO:0007669"/>
    <property type="project" value="UniProtKB-EC"/>
</dbReference>
<dbReference type="Pfam" id="PF00561">
    <property type="entry name" value="Abhydrolase_1"/>
    <property type="match status" value="1"/>
</dbReference>
<evidence type="ECO:0000259" key="1">
    <source>
        <dbReference type="Pfam" id="PF00561"/>
    </source>
</evidence>
<dbReference type="SUPFAM" id="SSF53474">
    <property type="entry name" value="alpha/beta-Hydrolases"/>
    <property type="match status" value="1"/>
</dbReference>
<gene>
    <name evidence="2" type="primary">menH_1</name>
    <name evidence="2" type="ORF">KBTEX_00088</name>
</gene>
<proteinExistence type="predicted"/>
<dbReference type="Gene3D" id="3.40.50.1820">
    <property type="entry name" value="alpha/beta hydrolase"/>
    <property type="match status" value="1"/>
</dbReference>
<feature type="domain" description="AB hydrolase-1" evidence="1">
    <location>
        <begin position="15"/>
        <end position="237"/>
    </location>
</feature>
<dbReference type="InterPro" id="IPR050266">
    <property type="entry name" value="AB_hydrolase_sf"/>
</dbReference>
<dbReference type="EMBL" id="MN079076">
    <property type="protein sequence ID" value="QEA03788.1"/>
    <property type="molecule type" value="Genomic_DNA"/>
</dbReference>
<dbReference type="AlphaFoldDB" id="A0A5B8R759"/>
<evidence type="ECO:0000313" key="2">
    <source>
        <dbReference type="EMBL" id="QEA03788.1"/>
    </source>
</evidence>